<evidence type="ECO:0008006" key="5">
    <source>
        <dbReference type="Google" id="ProtNLM"/>
    </source>
</evidence>
<evidence type="ECO:0000256" key="1">
    <source>
        <dbReference type="ARBA" id="ARBA00007626"/>
    </source>
</evidence>
<reference evidence="3 4" key="1">
    <citation type="journal article" date="2023" name="G3 (Bethesda)">
        <title>A chromosome-length genome assembly and annotation of blackberry (Rubus argutus, cv. 'Hillquist').</title>
        <authorList>
            <person name="Bruna T."/>
            <person name="Aryal R."/>
            <person name="Dudchenko O."/>
            <person name="Sargent D.J."/>
            <person name="Mead D."/>
            <person name="Buti M."/>
            <person name="Cavallini A."/>
            <person name="Hytonen T."/>
            <person name="Andres J."/>
            <person name="Pham M."/>
            <person name="Weisz D."/>
            <person name="Mascagni F."/>
            <person name="Usai G."/>
            <person name="Natali L."/>
            <person name="Bassil N."/>
            <person name="Fernandez G.E."/>
            <person name="Lomsadze A."/>
            <person name="Armour M."/>
            <person name="Olukolu B."/>
            <person name="Poorten T."/>
            <person name="Britton C."/>
            <person name="Davik J."/>
            <person name="Ashrafi H."/>
            <person name="Aiden E.L."/>
            <person name="Borodovsky M."/>
            <person name="Worthington M."/>
        </authorList>
    </citation>
    <scope>NUCLEOTIDE SEQUENCE [LARGE SCALE GENOMIC DNA]</scope>
    <source>
        <strain evidence="3">PI 553951</strain>
    </source>
</reference>
<evidence type="ECO:0000313" key="3">
    <source>
        <dbReference type="EMBL" id="KAK9904608.1"/>
    </source>
</evidence>
<dbReference type="Proteomes" id="UP001457282">
    <property type="component" value="Unassembled WGS sequence"/>
</dbReference>
<dbReference type="Pfam" id="PF13041">
    <property type="entry name" value="PPR_2"/>
    <property type="match status" value="1"/>
</dbReference>
<dbReference type="EMBL" id="JBEDUW010000184">
    <property type="protein sequence ID" value="KAK9904608.1"/>
    <property type="molecule type" value="Genomic_DNA"/>
</dbReference>
<evidence type="ECO:0000313" key="4">
    <source>
        <dbReference type="Proteomes" id="UP001457282"/>
    </source>
</evidence>
<comment type="caution">
    <text evidence="3">The sequence shown here is derived from an EMBL/GenBank/DDBJ whole genome shotgun (WGS) entry which is preliminary data.</text>
</comment>
<proteinExistence type="inferred from homology"/>
<dbReference type="InterPro" id="IPR002885">
    <property type="entry name" value="PPR_rpt"/>
</dbReference>
<dbReference type="NCBIfam" id="TIGR00756">
    <property type="entry name" value="PPR"/>
    <property type="match status" value="1"/>
</dbReference>
<comment type="similarity">
    <text evidence="1">Belongs to the PPR family. P subfamily.</text>
</comment>
<dbReference type="AlphaFoldDB" id="A0AAW1VL59"/>
<evidence type="ECO:0000256" key="2">
    <source>
        <dbReference type="ARBA" id="ARBA00022737"/>
    </source>
</evidence>
<dbReference type="Gene3D" id="1.25.40.10">
    <property type="entry name" value="Tetratricopeptide repeat domain"/>
    <property type="match status" value="1"/>
</dbReference>
<protein>
    <recommendedName>
        <fullName evidence="5">Pentatricopeptide repeat-containing protein</fullName>
    </recommendedName>
</protein>
<accession>A0AAW1VL59</accession>
<dbReference type="PANTHER" id="PTHR47941">
    <property type="entry name" value="PENTATRICOPEPTIDE REPEAT-CONTAINING PROTEIN 3, MITOCHONDRIAL"/>
    <property type="match status" value="1"/>
</dbReference>
<sequence length="88" mass="9936">MLKAGMKPDDALYDGQMKNANMLLNAMINVGVVPDDITYNILLEGHCKHGNPDDFEKLWSEKGLVLNYASYNSLISELNKSLKNHQKR</sequence>
<keyword evidence="4" id="KW-1185">Reference proteome</keyword>
<name>A0AAW1VL59_RUBAR</name>
<gene>
    <name evidence="3" type="ORF">M0R45_000571</name>
</gene>
<dbReference type="InterPro" id="IPR011990">
    <property type="entry name" value="TPR-like_helical_dom_sf"/>
</dbReference>
<keyword evidence="2" id="KW-0677">Repeat</keyword>
<organism evidence="3 4">
    <name type="scientific">Rubus argutus</name>
    <name type="common">Southern blackberry</name>
    <dbReference type="NCBI Taxonomy" id="59490"/>
    <lineage>
        <taxon>Eukaryota</taxon>
        <taxon>Viridiplantae</taxon>
        <taxon>Streptophyta</taxon>
        <taxon>Embryophyta</taxon>
        <taxon>Tracheophyta</taxon>
        <taxon>Spermatophyta</taxon>
        <taxon>Magnoliopsida</taxon>
        <taxon>eudicotyledons</taxon>
        <taxon>Gunneridae</taxon>
        <taxon>Pentapetalae</taxon>
        <taxon>rosids</taxon>
        <taxon>fabids</taxon>
        <taxon>Rosales</taxon>
        <taxon>Rosaceae</taxon>
        <taxon>Rosoideae</taxon>
        <taxon>Rosoideae incertae sedis</taxon>
        <taxon>Rubus</taxon>
    </lineage>
</organism>